<keyword evidence="1" id="KW-0472">Membrane</keyword>
<proteinExistence type="predicted"/>
<gene>
    <name evidence="2" type="ORF">SAMN05660462_02904</name>
</gene>
<protein>
    <submittedName>
        <fullName evidence="2">Uncharacterized protein</fullName>
    </submittedName>
</protein>
<sequence>MDYRILGVFILLTILVSIQYSLNRIIIELREIKKILLQNKIRN</sequence>
<evidence type="ECO:0000313" key="3">
    <source>
        <dbReference type="Proteomes" id="UP000198625"/>
    </source>
</evidence>
<evidence type="ECO:0000256" key="1">
    <source>
        <dbReference type="SAM" id="Phobius"/>
    </source>
</evidence>
<dbReference type="AlphaFoldDB" id="A0A1H3SH30"/>
<feature type="transmembrane region" description="Helical" evidence="1">
    <location>
        <begin position="6"/>
        <end position="27"/>
    </location>
</feature>
<organism evidence="2 3">
    <name type="scientific">Proteiniborus ethanoligenes</name>
    <dbReference type="NCBI Taxonomy" id="415015"/>
    <lineage>
        <taxon>Bacteria</taxon>
        <taxon>Bacillati</taxon>
        <taxon>Bacillota</taxon>
        <taxon>Clostridia</taxon>
        <taxon>Eubacteriales</taxon>
        <taxon>Proteiniborus</taxon>
    </lineage>
</organism>
<accession>A0A1H3SH30</accession>
<evidence type="ECO:0000313" key="2">
    <source>
        <dbReference type="EMBL" id="SDZ37316.1"/>
    </source>
</evidence>
<reference evidence="2 3" key="1">
    <citation type="submission" date="2016-10" db="EMBL/GenBank/DDBJ databases">
        <authorList>
            <person name="de Groot N.N."/>
        </authorList>
    </citation>
    <scope>NUCLEOTIDE SEQUENCE [LARGE SCALE GENOMIC DNA]</scope>
    <source>
        <strain evidence="2 3">DSM 21650</strain>
    </source>
</reference>
<dbReference type="STRING" id="415015.SAMN05660462_02904"/>
<dbReference type="Proteomes" id="UP000198625">
    <property type="component" value="Unassembled WGS sequence"/>
</dbReference>
<keyword evidence="3" id="KW-1185">Reference proteome</keyword>
<dbReference type="EMBL" id="FNQE01000045">
    <property type="protein sequence ID" value="SDZ37316.1"/>
    <property type="molecule type" value="Genomic_DNA"/>
</dbReference>
<keyword evidence="1" id="KW-0812">Transmembrane</keyword>
<keyword evidence="1" id="KW-1133">Transmembrane helix</keyword>
<name>A0A1H3SH30_9FIRM</name>